<dbReference type="AlphaFoldDB" id="A0A392MI89"/>
<reference evidence="2 3" key="1">
    <citation type="journal article" date="2018" name="Front. Plant Sci.">
        <title>Red Clover (Trifolium pratense) and Zigzag Clover (T. medium) - A Picture of Genomic Similarities and Differences.</title>
        <authorList>
            <person name="Dluhosova J."/>
            <person name="Istvanek J."/>
            <person name="Nedelnik J."/>
            <person name="Repkova J."/>
        </authorList>
    </citation>
    <scope>NUCLEOTIDE SEQUENCE [LARGE SCALE GENOMIC DNA]</scope>
    <source>
        <strain evidence="3">cv. 10/8</strain>
        <tissue evidence="2">Leaf</tissue>
    </source>
</reference>
<feature type="domain" description="DUF3444" evidence="1">
    <location>
        <begin position="176"/>
        <end position="249"/>
    </location>
</feature>
<keyword evidence="2" id="KW-0346">Stress response</keyword>
<evidence type="ECO:0000313" key="3">
    <source>
        <dbReference type="Proteomes" id="UP000265520"/>
    </source>
</evidence>
<dbReference type="Proteomes" id="UP000265520">
    <property type="component" value="Unassembled WGS sequence"/>
</dbReference>
<dbReference type="EMBL" id="LXQA010011765">
    <property type="protein sequence ID" value="MCH87220.1"/>
    <property type="molecule type" value="Genomic_DNA"/>
</dbReference>
<gene>
    <name evidence="2" type="ORF">A2U01_0008086</name>
</gene>
<dbReference type="PANTHER" id="PTHR45089:SF24">
    <property type="entry name" value="DNAJ HEAT SHOCK N-TERMINAL DOMAIN-CONTAINING PROTEIN"/>
    <property type="match status" value="1"/>
</dbReference>
<comment type="caution">
    <text evidence="2">The sequence shown here is derived from an EMBL/GenBank/DDBJ whole genome shotgun (WGS) entry which is preliminary data.</text>
</comment>
<protein>
    <submittedName>
        <fullName evidence="2">DnaJ heat shock N-terminal domain-containing protein</fullName>
    </submittedName>
</protein>
<proteinExistence type="predicted"/>
<dbReference type="Pfam" id="PF11926">
    <property type="entry name" value="DUF3444"/>
    <property type="match status" value="1"/>
</dbReference>
<evidence type="ECO:0000313" key="2">
    <source>
        <dbReference type="EMBL" id="MCH87220.1"/>
    </source>
</evidence>
<keyword evidence="3" id="KW-1185">Reference proteome</keyword>
<dbReference type="PANTHER" id="PTHR45089">
    <property type="entry name" value="DNAJ HEAT SHOCK AMINO-TERMINAL DOMAIN PROTEIN-RELATED"/>
    <property type="match status" value="1"/>
</dbReference>
<sequence>MNERLVKTNSPVLSDSRVVAEVENLEQLIRAIESHTYPQYFNHLCLTSELFYLDVSRFPNLFVVAKVLEKGDIVKATLYSRILGMNENTVVELVKLHRAAMAQNRVSTARVLNQLSRSELRWNWIWFGLSIYYYLDWNLAGLFSSYFGDLLVMLICISKVLLLFSLLEQASSIEDEQASSDVIQKFDMVEVLDDFVEEHDLTVIPLVKVAGFKEVFHHHFDEKEIKIIPRKEMIRFSNQAPSYILTGEEAAIMLQKVAGCWTQLLLQVNFSR</sequence>
<evidence type="ECO:0000259" key="1">
    <source>
        <dbReference type="Pfam" id="PF11926"/>
    </source>
</evidence>
<accession>A0A392MI89</accession>
<name>A0A392MI89_9FABA</name>
<organism evidence="2 3">
    <name type="scientific">Trifolium medium</name>
    <dbReference type="NCBI Taxonomy" id="97028"/>
    <lineage>
        <taxon>Eukaryota</taxon>
        <taxon>Viridiplantae</taxon>
        <taxon>Streptophyta</taxon>
        <taxon>Embryophyta</taxon>
        <taxon>Tracheophyta</taxon>
        <taxon>Spermatophyta</taxon>
        <taxon>Magnoliopsida</taxon>
        <taxon>eudicotyledons</taxon>
        <taxon>Gunneridae</taxon>
        <taxon>Pentapetalae</taxon>
        <taxon>rosids</taxon>
        <taxon>fabids</taxon>
        <taxon>Fabales</taxon>
        <taxon>Fabaceae</taxon>
        <taxon>Papilionoideae</taxon>
        <taxon>50 kb inversion clade</taxon>
        <taxon>NPAAA clade</taxon>
        <taxon>Hologalegina</taxon>
        <taxon>IRL clade</taxon>
        <taxon>Trifolieae</taxon>
        <taxon>Trifolium</taxon>
    </lineage>
</organism>
<dbReference type="InterPro" id="IPR024593">
    <property type="entry name" value="DUF3444"/>
</dbReference>